<protein>
    <submittedName>
        <fullName evidence="2">Uncharacterized protein</fullName>
    </submittedName>
</protein>
<evidence type="ECO:0000313" key="3">
    <source>
        <dbReference type="Proteomes" id="UP000629468"/>
    </source>
</evidence>
<dbReference type="InterPro" id="IPR032675">
    <property type="entry name" value="LRR_dom_sf"/>
</dbReference>
<dbReference type="SUPFAM" id="SSF52047">
    <property type="entry name" value="RNI-like"/>
    <property type="match status" value="1"/>
</dbReference>
<sequence length="555" mass="60991">MVLYPKHPLVDVQNPCYCPSLPARAYIHNLHQSVFPAGGFAPLGVVNHFTKTLAQCVATPEPGLGDKGILDSDSEDSFSSDSSATTTTEICSPSDEEFHSAVSNPQALSNATTTLNGSALPGSSLGVLDTTATTDNISFDPTHLKRFTGLRDSHLLARPRKRKSSSASNHSGRSGDSNAASDKSDIRGPSKRARSTPGSLERSFKVKLKRKILDFDVPSSTQPLDTITKKSPSPPILEPFHPSSPASCQVDSSTPSEKRTDLAELINEIIAWEPEADIDPGWTVQQIVDYIAETHLIRGHLMKIMGKFSDLRNLSLTASLGSIYSYFPSAVEEVLSELHTPGSFMGLVSLKIETVPLADDHVLNFHHLPDLQYLSLRDTCISNTAVYLLSSHRRTLLSLDIGDNSDIDDDAIAPLLNFKKLKYLNMIGTDVTMDGLRRYAKAIHEAKRVIHIDIPEECEQKLQNLGHLYLVDIPPPLKSDPDALENLTLAEIRANLNAHWEVNKRIVTTGNKNDLRERLKELLARRKDDLLVKEMVENGRDGGAEFNNRGDADNK</sequence>
<dbReference type="Gene3D" id="3.80.10.10">
    <property type="entry name" value="Ribonuclease Inhibitor"/>
    <property type="match status" value="1"/>
</dbReference>
<accession>A0A8H7KGC6</accession>
<dbReference type="EMBL" id="JABXXO010000007">
    <property type="protein sequence ID" value="KAF7773126.1"/>
    <property type="molecule type" value="Genomic_DNA"/>
</dbReference>
<proteinExistence type="predicted"/>
<dbReference type="AlphaFoldDB" id="A0A8H7KGC6"/>
<feature type="region of interest" description="Disordered" evidence="1">
    <location>
        <begin position="65"/>
        <end position="102"/>
    </location>
</feature>
<feature type="region of interest" description="Disordered" evidence="1">
    <location>
        <begin position="150"/>
        <end position="201"/>
    </location>
</feature>
<organism evidence="2 3">
    <name type="scientific">Agaricus bisporus var. burnettii</name>
    <dbReference type="NCBI Taxonomy" id="192524"/>
    <lineage>
        <taxon>Eukaryota</taxon>
        <taxon>Fungi</taxon>
        <taxon>Dikarya</taxon>
        <taxon>Basidiomycota</taxon>
        <taxon>Agaricomycotina</taxon>
        <taxon>Agaricomycetes</taxon>
        <taxon>Agaricomycetidae</taxon>
        <taxon>Agaricales</taxon>
        <taxon>Agaricineae</taxon>
        <taxon>Agaricaceae</taxon>
        <taxon>Agaricus</taxon>
    </lineage>
</organism>
<evidence type="ECO:0000256" key="1">
    <source>
        <dbReference type="SAM" id="MobiDB-lite"/>
    </source>
</evidence>
<gene>
    <name evidence="2" type="ORF">Agabi119p4_5293</name>
</gene>
<feature type="compositionally biased region" description="Low complexity" evidence="1">
    <location>
        <begin position="79"/>
        <end position="88"/>
    </location>
</feature>
<dbReference type="Proteomes" id="UP000629468">
    <property type="component" value="Unassembled WGS sequence"/>
</dbReference>
<name>A0A8H7KGC6_AGABI</name>
<comment type="caution">
    <text evidence="2">The sequence shown here is derived from an EMBL/GenBank/DDBJ whole genome shotgun (WGS) entry which is preliminary data.</text>
</comment>
<reference evidence="2 3" key="1">
    <citation type="journal article" name="Sci. Rep.">
        <title>Telomere-to-telomere assembled and centromere annotated genomes of the two main subspecies of the button mushroom Agaricus bisporus reveal especially polymorphic chromosome ends.</title>
        <authorList>
            <person name="Sonnenberg A.S.M."/>
            <person name="Sedaghat-Telgerd N."/>
            <person name="Lavrijssen B."/>
            <person name="Ohm R.A."/>
            <person name="Hendrickx P.M."/>
            <person name="Scholtmeijer K."/>
            <person name="Baars J.J.P."/>
            <person name="van Peer A."/>
        </authorList>
    </citation>
    <scope>NUCLEOTIDE SEQUENCE [LARGE SCALE GENOMIC DNA]</scope>
    <source>
        <strain evidence="2 3">H119_p4</strain>
    </source>
</reference>
<feature type="compositionally biased region" description="Low complexity" evidence="1">
    <location>
        <begin position="165"/>
        <end position="177"/>
    </location>
</feature>
<evidence type="ECO:0000313" key="2">
    <source>
        <dbReference type="EMBL" id="KAF7773126.1"/>
    </source>
</evidence>